<evidence type="ECO:0000256" key="1">
    <source>
        <dbReference type="SAM" id="MobiDB-lite"/>
    </source>
</evidence>
<proteinExistence type="predicted"/>
<gene>
    <name evidence="2" type="ORF">K504DRAFT_496291</name>
</gene>
<evidence type="ECO:0000313" key="2">
    <source>
        <dbReference type="EMBL" id="KAF2714360.1"/>
    </source>
</evidence>
<protein>
    <submittedName>
        <fullName evidence="2">Uncharacterized protein</fullName>
    </submittedName>
</protein>
<reference evidence="2" key="1">
    <citation type="journal article" date="2020" name="Stud. Mycol.">
        <title>101 Dothideomycetes genomes: a test case for predicting lifestyles and emergence of pathogens.</title>
        <authorList>
            <person name="Haridas S."/>
            <person name="Albert R."/>
            <person name="Binder M."/>
            <person name="Bloem J."/>
            <person name="Labutti K."/>
            <person name="Salamov A."/>
            <person name="Andreopoulos B."/>
            <person name="Baker S."/>
            <person name="Barry K."/>
            <person name="Bills G."/>
            <person name="Bluhm B."/>
            <person name="Cannon C."/>
            <person name="Castanera R."/>
            <person name="Culley D."/>
            <person name="Daum C."/>
            <person name="Ezra D."/>
            <person name="Gonzalez J."/>
            <person name="Henrissat B."/>
            <person name="Kuo A."/>
            <person name="Liang C."/>
            <person name="Lipzen A."/>
            <person name="Lutzoni F."/>
            <person name="Magnuson J."/>
            <person name="Mondo S."/>
            <person name="Nolan M."/>
            <person name="Ohm R."/>
            <person name="Pangilinan J."/>
            <person name="Park H.-J."/>
            <person name="Ramirez L."/>
            <person name="Alfaro M."/>
            <person name="Sun H."/>
            <person name="Tritt A."/>
            <person name="Yoshinaga Y."/>
            <person name="Zwiers L.-H."/>
            <person name="Turgeon B."/>
            <person name="Goodwin S."/>
            <person name="Spatafora J."/>
            <person name="Crous P."/>
            <person name="Grigoriev I."/>
        </authorList>
    </citation>
    <scope>NUCLEOTIDE SEQUENCE</scope>
    <source>
        <strain evidence="2">CBS 279.74</strain>
    </source>
</reference>
<feature type="region of interest" description="Disordered" evidence="1">
    <location>
        <begin position="76"/>
        <end position="106"/>
    </location>
</feature>
<sequence length="178" mass="19464">MFTDRKGGIDRVTHIYGGMGPVTRSNLSEKDLYRSTASIFAEKLHKQTPYQIRVVNRAQRCGLSVSLWISINSNRKSTPSTLAPSNRPGRRPGKPSASVKCEQPTAAKISQKPSTTLLAYDTYLGLSMCDCDCDCDSSHAAVIRAWSWGNRVMGSGTTDSRTVAIPWIRGAQGTGVRR</sequence>
<keyword evidence="3" id="KW-1185">Reference proteome</keyword>
<accession>A0A6G1KNH6</accession>
<organism evidence="2 3">
    <name type="scientific">Pleomassaria siparia CBS 279.74</name>
    <dbReference type="NCBI Taxonomy" id="1314801"/>
    <lineage>
        <taxon>Eukaryota</taxon>
        <taxon>Fungi</taxon>
        <taxon>Dikarya</taxon>
        <taxon>Ascomycota</taxon>
        <taxon>Pezizomycotina</taxon>
        <taxon>Dothideomycetes</taxon>
        <taxon>Pleosporomycetidae</taxon>
        <taxon>Pleosporales</taxon>
        <taxon>Pleomassariaceae</taxon>
        <taxon>Pleomassaria</taxon>
    </lineage>
</organism>
<dbReference type="EMBL" id="MU005764">
    <property type="protein sequence ID" value="KAF2714360.1"/>
    <property type="molecule type" value="Genomic_DNA"/>
</dbReference>
<dbReference type="AlphaFoldDB" id="A0A6G1KNH6"/>
<dbReference type="Proteomes" id="UP000799428">
    <property type="component" value="Unassembled WGS sequence"/>
</dbReference>
<evidence type="ECO:0000313" key="3">
    <source>
        <dbReference type="Proteomes" id="UP000799428"/>
    </source>
</evidence>
<name>A0A6G1KNH6_9PLEO</name>